<dbReference type="InterPro" id="IPR051356">
    <property type="entry name" value="SOX/SOX-like_TF"/>
</dbReference>
<proteinExistence type="predicted"/>
<name>A0A284R8N0_ARMOS</name>
<feature type="region of interest" description="Disordered" evidence="4">
    <location>
        <begin position="39"/>
        <end position="79"/>
    </location>
</feature>
<evidence type="ECO:0000259" key="5">
    <source>
        <dbReference type="PROSITE" id="PS50118"/>
    </source>
</evidence>
<sequence>MAPIRTTTTRRSRRLSSQVPVRYDKEGWEATDLLMYLTTPVSEAPSPAPSAFPHSSTQTDTPSPRRHTPSHRRTPEHVRRPPNAFMLFRSDYWRENKDIIRERNHREISRICGELWRALPPDEKQVYRDMANDAKEVHLAKYPDYKFTRVSRPKKTRKTVNRNRDIMEEASKYEEIAMLMGGSIERMALEMNDMCTTPSPSATDEEQKSTQFSQLLTSGYQGEFIYDEEGAFVPTCDIPPLDLDALNLEMSIHPPQLPNYAHIDSQFGFKPAIDINNCFWFTGIGENIDPSPSTASTDDFIQALSAYGVCYNDDSFDVFDINFSAPNSFVDDRAHF</sequence>
<dbReference type="GO" id="GO:0000978">
    <property type="term" value="F:RNA polymerase II cis-regulatory region sequence-specific DNA binding"/>
    <property type="evidence" value="ECO:0007669"/>
    <property type="project" value="TreeGrafter"/>
</dbReference>
<dbReference type="InterPro" id="IPR009071">
    <property type="entry name" value="HMG_box_dom"/>
</dbReference>
<dbReference type="InterPro" id="IPR036910">
    <property type="entry name" value="HMG_box_dom_sf"/>
</dbReference>
<dbReference type="Gene3D" id="1.10.30.10">
    <property type="entry name" value="High mobility group box domain"/>
    <property type="match status" value="1"/>
</dbReference>
<feature type="region of interest" description="Disordered" evidence="4">
    <location>
        <begin position="1"/>
        <end position="22"/>
    </location>
</feature>
<keyword evidence="1 3" id="KW-0238">DNA-binding</keyword>
<accession>A0A284R8N0</accession>
<dbReference type="PANTHER" id="PTHR45789">
    <property type="entry name" value="FI18025P1"/>
    <property type="match status" value="1"/>
</dbReference>
<gene>
    <name evidence="6" type="ORF">ARMOST_08415</name>
</gene>
<dbReference type="PROSITE" id="PS50118">
    <property type="entry name" value="HMG_BOX_2"/>
    <property type="match status" value="1"/>
</dbReference>
<dbReference type="GO" id="GO:0000981">
    <property type="term" value="F:DNA-binding transcription factor activity, RNA polymerase II-specific"/>
    <property type="evidence" value="ECO:0007669"/>
    <property type="project" value="TreeGrafter"/>
</dbReference>
<dbReference type="AlphaFoldDB" id="A0A284R8N0"/>
<dbReference type="PANTHER" id="PTHR45789:SF2">
    <property type="entry name" value="FI18025P1"/>
    <property type="match status" value="1"/>
</dbReference>
<evidence type="ECO:0000313" key="6">
    <source>
        <dbReference type="EMBL" id="SJL05043.1"/>
    </source>
</evidence>
<reference evidence="7" key="1">
    <citation type="journal article" date="2017" name="Nat. Ecol. Evol.">
        <title>Genome expansion and lineage-specific genetic innovations in the forest pathogenic fungi Armillaria.</title>
        <authorList>
            <person name="Sipos G."/>
            <person name="Prasanna A.N."/>
            <person name="Walter M.C."/>
            <person name="O'Connor E."/>
            <person name="Balint B."/>
            <person name="Krizsan K."/>
            <person name="Kiss B."/>
            <person name="Hess J."/>
            <person name="Varga T."/>
            <person name="Slot J."/>
            <person name="Riley R."/>
            <person name="Boka B."/>
            <person name="Rigling D."/>
            <person name="Barry K."/>
            <person name="Lee J."/>
            <person name="Mihaltcheva S."/>
            <person name="LaButti K."/>
            <person name="Lipzen A."/>
            <person name="Waldron R."/>
            <person name="Moloney N.M."/>
            <person name="Sperisen C."/>
            <person name="Kredics L."/>
            <person name="Vagvoelgyi C."/>
            <person name="Patrignani A."/>
            <person name="Fitzpatrick D."/>
            <person name="Nagy I."/>
            <person name="Doyle S."/>
            <person name="Anderson J.B."/>
            <person name="Grigoriev I.V."/>
            <person name="Gueldener U."/>
            <person name="Muensterkoetter M."/>
            <person name="Nagy L.G."/>
        </authorList>
    </citation>
    <scope>NUCLEOTIDE SEQUENCE [LARGE SCALE GENOMIC DNA]</scope>
    <source>
        <strain evidence="7">C18/9</strain>
    </source>
</reference>
<dbReference type="Proteomes" id="UP000219338">
    <property type="component" value="Unassembled WGS sequence"/>
</dbReference>
<evidence type="ECO:0000256" key="2">
    <source>
        <dbReference type="ARBA" id="ARBA00023242"/>
    </source>
</evidence>
<dbReference type="GO" id="GO:0005634">
    <property type="term" value="C:nucleus"/>
    <property type="evidence" value="ECO:0007669"/>
    <property type="project" value="UniProtKB-UniRule"/>
</dbReference>
<organism evidence="6 7">
    <name type="scientific">Armillaria ostoyae</name>
    <name type="common">Armillaria root rot fungus</name>
    <dbReference type="NCBI Taxonomy" id="47428"/>
    <lineage>
        <taxon>Eukaryota</taxon>
        <taxon>Fungi</taxon>
        <taxon>Dikarya</taxon>
        <taxon>Basidiomycota</taxon>
        <taxon>Agaricomycotina</taxon>
        <taxon>Agaricomycetes</taxon>
        <taxon>Agaricomycetidae</taxon>
        <taxon>Agaricales</taxon>
        <taxon>Marasmiineae</taxon>
        <taxon>Physalacriaceae</taxon>
        <taxon>Armillaria</taxon>
    </lineage>
</organism>
<dbReference type="OrthoDB" id="6247875at2759"/>
<feature type="domain" description="HMG box" evidence="5">
    <location>
        <begin position="78"/>
        <end position="146"/>
    </location>
</feature>
<dbReference type="EMBL" id="FUEG01000005">
    <property type="protein sequence ID" value="SJL05043.1"/>
    <property type="molecule type" value="Genomic_DNA"/>
</dbReference>
<keyword evidence="7" id="KW-1185">Reference proteome</keyword>
<dbReference type="Pfam" id="PF00505">
    <property type="entry name" value="HMG_box"/>
    <property type="match status" value="1"/>
</dbReference>
<evidence type="ECO:0000256" key="4">
    <source>
        <dbReference type="SAM" id="MobiDB-lite"/>
    </source>
</evidence>
<keyword evidence="2 3" id="KW-0539">Nucleus</keyword>
<feature type="DNA-binding region" description="HMG box" evidence="3">
    <location>
        <begin position="78"/>
        <end position="146"/>
    </location>
</feature>
<dbReference type="CDD" id="cd01389">
    <property type="entry name" value="HMG-box_ROX1-like"/>
    <property type="match status" value="1"/>
</dbReference>
<evidence type="ECO:0000313" key="7">
    <source>
        <dbReference type="Proteomes" id="UP000219338"/>
    </source>
</evidence>
<dbReference type="SUPFAM" id="SSF47095">
    <property type="entry name" value="HMG-box"/>
    <property type="match status" value="1"/>
</dbReference>
<evidence type="ECO:0000256" key="1">
    <source>
        <dbReference type="ARBA" id="ARBA00023125"/>
    </source>
</evidence>
<protein>
    <recommendedName>
        <fullName evidence="5">HMG box domain-containing protein</fullName>
    </recommendedName>
</protein>
<evidence type="ECO:0000256" key="3">
    <source>
        <dbReference type="PROSITE-ProRule" id="PRU00267"/>
    </source>
</evidence>
<dbReference type="SMART" id="SM00398">
    <property type="entry name" value="HMG"/>
    <property type="match status" value="1"/>
</dbReference>
<dbReference type="STRING" id="47428.A0A284R8N0"/>
<feature type="compositionally biased region" description="Low complexity" evidence="4">
    <location>
        <begin position="39"/>
        <end position="57"/>
    </location>
</feature>